<dbReference type="OrthoDB" id="1892195at2759"/>
<dbReference type="GO" id="GO:0080188">
    <property type="term" value="P:gene silencing by siRNA-directed DNA methylation"/>
    <property type="evidence" value="ECO:0007669"/>
    <property type="project" value="InterPro"/>
</dbReference>
<reference evidence="3" key="1">
    <citation type="submission" date="2020-01" db="EMBL/GenBank/DDBJ databases">
        <authorList>
            <person name="Mishra B."/>
        </authorList>
    </citation>
    <scope>NUCLEOTIDE SEQUENCE [LARGE SCALE GENOMIC DNA]</scope>
</reference>
<dbReference type="Proteomes" id="UP000467841">
    <property type="component" value="Unassembled WGS sequence"/>
</dbReference>
<evidence type="ECO:0000313" key="3">
    <source>
        <dbReference type="EMBL" id="CAA7018014.1"/>
    </source>
</evidence>
<dbReference type="PANTHER" id="PTHR21596:SF3">
    <property type="entry name" value="FACTOR OF DNA METHYLATION 1-RELATED"/>
    <property type="match status" value="1"/>
</dbReference>
<dbReference type="Pfam" id="PF03469">
    <property type="entry name" value="XH"/>
    <property type="match status" value="1"/>
</dbReference>
<proteinExistence type="predicted"/>
<gene>
    <name evidence="3" type="ORF">MERR_LOCUS5249</name>
</gene>
<evidence type="ECO:0000313" key="4">
    <source>
        <dbReference type="Proteomes" id="UP000467841"/>
    </source>
</evidence>
<dbReference type="AlphaFoldDB" id="A0A6D2HXT2"/>
<dbReference type="PANTHER" id="PTHR21596">
    <property type="entry name" value="RIBONUCLEASE P SUBUNIT P38"/>
    <property type="match status" value="1"/>
</dbReference>
<dbReference type="InterPro" id="IPR045177">
    <property type="entry name" value="FDM1-5/IDN2"/>
</dbReference>
<comment type="caution">
    <text evidence="3">The sequence shown here is derived from an EMBL/GenBank/DDBJ whole genome shotgun (WGS) entry which is preliminary data.</text>
</comment>
<organism evidence="3 4">
    <name type="scientific">Microthlaspi erraticum</name>
    <dbReference type="NCBI Taxonomy" id="1685480"/>
    <lineage>
        <taxon>Eukaryota</taxon>
        <taxon>Viridiplantae</taxon>
        <taxon>Streptophyta</taxon>
        <taxon>Embryophyta</taxon>
        <taxon>Tracheophyta</taxon>
        <taxon>Spermatophyta</taxon>
        <taxon>Magnoliopsida</taxon>
        <taxon>eudicotyledons</taxon>
        <taxon>Gunneridae</taxon>
        <taxon>Pentapetalae</taxon>
        <taxon>rosids</taxon>
        <taxon>malvids</taxon>
        <taxon>Brassicales</taxon>
        <taxon>Brassicaceae</taxon>
        <taxon>Coluteocarpeae</taxon>
        <taxon>Microthlaspi</taxon>
    </lineage>
</organism>
<evidence type="ECO:0000259" key="2">
    <source>
        <dbReference type="Pfam" id="PF03469"/>
    </source>
</evidence>
<protein>
    <recommendedName>
        <fullName evidence="2">Factor of DNA methylation 1-5/IDN2 domain-containing protein</fullName>
    </recommendedName>
</protein>
<feature type="domain" description="Factor of DNA methylation 1-5/IDN2" evidence="2">
    <location>
        <begin position="3"/>
        <end position="59"/>
    </location>
</feature>
<dbReference type="InterPro" id="IPR005379">
    <property type="entry name" value="FDM1-5/IDN2_XH"/>
</dbReference>
<name>A0A6D2HXT2_9BRAS</name>
<accession>A0A6D2HXT2</accession>
<keyword evidence="4" id="KW-1185">Reference proteome</keyword>
<feature type="coiled-coil region" evidence="1">
    <location>
        <begin position="15"/>
        <end position="64"/>
    </location>
</feature>
<dbReference type="EMBL" id="CACVBM020000344">
    <property type="protein sequence ID" value="CAA7018014.1"/>
    <property type="molecule type" value="Genomic_DNA"/>
</dbReference>
<evidence type="ECO:0000256" key="1">
    <source>
        <dbReference type="SAM" id="Coils"/>
    </source>
</evidence>
<keyword evidence="1" id="KW-0175">Coiled coil</keyword>
<sequence>MAEQVNDSNWHPFKLDKAKEVVDEEDDQLKKLRGEWGKEVHNAVKTALEEMNEYNEVVATLSQNFGTSKKEGKQH</sequence>